<evidence type="ECO:0000313" key="2">
    <source>
        <dbReference type="Proteomes" id="UP000198598"/>
    </source>
</evidence>
<protein>
    <submittedName>
        <fullName evidence="1">Uncharacterized protein</fullName>
    </submittedName>
</protein>
<proteinExistence type="predicted"/>
<dbReference type="EMBL" id="FOLQ01000004">
    <property type="protein sequence ID" value="SFD24392.1"/>
    <property type="molecule type" value="Genomic_DNA"/>
</dbReference>
<accession>A0A1I1QQV9</accession>
<name>A0A1I1QQV9_9BACT</name>
<gene>
    <name evidence="1" type="ORF">SAMN05216167_10469</name>
</gene>
<dbReference type="Proteomes" id="UP000198598">
    <property type="component" value="Unassembled WGS sequence"/>
</dbReference>
<organism evidence="1 2">
    <name type="scientific">Spirosoma endophyticum</name>
    <dbReference type="NCBI Taxonomy" id="662367"/>
    <lineage>
        <taxon>Bacteria</taxon>
        <taxon>Pseudomonadati</taxon>
        <taxon>Bacteroidota</taxon>
        <taxon>Cytophagia</taxon>
        <taxon>Cytophagales</taxon>
        <taxon>Cytophagaceae</taxon>
        <taxon>Spirosoma</taxon>
    </lineage>
</organism>
<keyword evidence="2" id="KW-1185">Reference proteome</keyword>
<reference evidence="1 2" key="1">
    <citation type="submission" date="2016-10" db="EMBL/GenBank/DDBJ databases">
        <authorList>
            <person name="de Groot N.N."/>
        </authorList>
    </citation>
    <scope>NUCLEOTIDE SEQUENCE [LARGE SCALE GENOMIC DNA]</scope>
    <source>
        <strain evidence="1 2">DSM 26130</strain>
    </source>
</reference>
<evidence type="ECO:0000313" key="1">
    <source>
        <dbReference type="EMBL" id="SFD24392.1"/>
    </source>
</evidence>
<sequence length="73" mass="8258">MYCPQSGPPVRHGEHRVLNYFLLCALRAAPADRSVDNNSVYDLLKQPVNILLVSREARIENGNFLISIHKAQQ</sequence>
<dbReference type="AlphaFoldDB" id="A0A1I1QQV9"/>